<proteinExistence type="predicted"/>
<comment type="caution">
    <text evidence="2">The sequence shown here is derived from an EMBL/GenBank/DDBJ whole genome shotgun (WGS) entry which is preliminary data.</text>
</comment>
<protein>
    <submittedName>
        <fullName evidence="2">G10270 protein</fullName>
    </submittedName>
</protein>
<sequence length="184" mass="20458">MGICTSKGVIMDFAADYTIKSGKLTFGNPARYRQLDPTRAATSNGAPPLPKLSVADQTASNEQWDAAMHRTVSAFQECKYNFLTVNCHAFVSHFLNELQYGGRKNWNMVHLATMIALTGRFTGVWGFIKTFLPFVAIMVVGLYFGTWIFATAYTGVIAPISLWFFIYTYCISRRAGKKPTKGPA</sequence>
<keyword evidence="3" id="KW-1185">Reference proteome</keyword>
<dbReference type="Pfam" id="PF05608">
    <property type="entry name" value="RTE1"/>
    <property type="match status" value="1"/>
</dbReference>
<dbReference type="InterPro" id="IPR008496">
    <property type="entry name" value="TMEM222/RTE1"/>
</dbReference>
<keyword evidence="1" id="KW-0812">Transmembrane</keyword>
<accession>A0ABP1G4Z7</accession>
<feature type="transmembrane region" description="Helical" evidence="1">
    <location>
        <begin position="150"/>
        <end position="171"/>
    </location>
</feature>
<evidence type="ECO:0000256" key="1">
    <source>
        <dbReference type="SAM" id="Phobius"/>
    </source>
</evidence>
<dbReference type="EMBL" id="CAXHTA020000017">
    <property type="protein sequence ID" value="CAL5227330.1"/>
    <property type="molecule type" value="Genomic_DNA"/>
</dbReference>
<feature type="transmembrane region" description="Helical" evidence="1">
    <location>
        <begin position="124"/>
        <end position="144"/>
    </location>
</feature>
<dbReference type="Proteomes" id="UP001497392">
    <property type="component" value="Unassembled WGS sequence"/>
</dbReference>
<keyword evidence="1" id="KW-0472">Membrane</keyword>
<evidence type="ECO:0000313" key="3">
    <source>
        <dbReference type="Proteomes" id="UP001497392"/>
    </source>
</evidence>
<dbReference type="PANTHER" id="PTHR20921:SF0">
    <property type="entry name" value="TRANSMEMBRANE PROTEIN 222"/>
    <property type="match status" value="1"/>
</dbReference>
<dbReference type="PANTHER" id="PTHR20921">
    <property type="entry name" value="TRANSMEMBRANE PROTEIN 222"/>
    <property type="match status" value="1"/>
</dbReference>
<gene>
    <name evidence="2" type="primary">g10270</name>
    <name evidence="2" type="ORF">VP750_LOCUS9236</name>
</gene>
<evidence type="ECO:0000313" key="2">
    <source>
        <dbReference type="EMBL" id="CAL5227330.1"/>
    </source>
</evidence>
<keyword evidence="1" id="KW-1133">Transmembrane helix</keyword>
<name>A0ABP1G4Z7_9CHLO</name>
<reference evidence="2 3" key="1">
    <citation type="submission" date="2024-06" db="EMBL/GenBank/DDBJ databases">
        <authorList>
            <person name="Kraege A."/>
            <person name="Thomma B."/>
        </authorList>
    </citation>
    <scope>NUCLEOTIDE SEQUENCE [LARGE SCALE GENOMIC DNA]</scope>
</reference>
<organism evidence="2 3">
    <name type="scientific">Coccomyxa viridis</name>
    <dbReference type="NCBI Taxonomy" id="1274662"/>
    <lineage>
        <taxon>Eukaryota</taxon>
        <taxon>Viridiplantae</taxon>
        <taxon>Chlorophyta</taxon>
        <taxon>core chlorophytes</taxon>
        <taxon>Trebouxiophyceae</taxon>
        <taxon>Trebouxiophyceae incertae sedis</taxon>
        <taxon>Coccomyxaceae</taxon>
        <taxon>Coccomyxa</taxon>
    </lineage>
</organism>